<dbReference type="InterPro" id="IPR013783">
    <property type="entry name" value="Ig-like_fold"/>
</dbReference>
<dbReference type="InterPro" id="IPR032311">
    <property type="entry name" value="DUF4982"/>
</dbReference>
<comment type="similarity">
    <text evidence="1">Belongs to the glycosyl hydrolase 2 family.</text>
</comment>
<dbReference type="InterPro" id="IPR040605">
    <property type="entry name" value="Glyco_hydro2_dom5"/>
</dbReference>
<evidence type="ECO:0000259" key="9">
    <source>
        <dbReference type="Pfam" id="PF18565"/>
    </source>
</evidence>
<keyword evidence="11" id="KW-1185">Reference proteome</keyword>
<dbReference type="Pfam" id="PF02836">
    <property type="entry name" value="Glyco_hydro_2_C"/>
    <property type="match status" value="1"/>
</dbReference>
<proteinExistence type="inferred from homology"/>
<keyword evidence="3" id="KW-0326">Glycosidase</keyword>
<evidence type="ECO:0000313" key="10">
    <source>
        <dbReference type="EMBL" id="RXK83392.1"/>
    </source>
</evidence>
<evidence type="ECO:0000256" key="2">
    <source>
        <dbReference type="ARBA" id="ARBA00022801"/>
    </source>
</evidence>
<evidence type="ECO:0000256" key="4">
    <source>
        <dbReference type="SAM" id="SignalP"/>
    </source>
</evidence>
<dbReference type="Pfam" id="PF18565">
    <property type="entry name" value="Glyco_hydro2_C5"/>
    <property type="match status" value="1"/>
</dbReference>
<dbReference type="InterPro" id="IPR006102">
    <property type="entry name" value="Ig-like_GH2"/>
</dbReference>
<evidence type="ECO:0000259" key="6">
    <source>
        <dbReference type="Pfam" id="PF02836"/>
    </source>
</evidence>
<dbReference type="InterPro" id="IPR006104">
    <property type="entry name" value="Glyco_hydro_2_N"/>
</dbReference>
<comment type="caution">
    <text evidence="10">The sequence shown here is derived from an EMBL/GenBank/DDBJ whole genome shotgun (WGS) entry which is preliminary data.</text>
</comment>
<dbReference type="InterPro" id="IPR006101">
    <property type="entry name" value="Glyco_hydro_2"/>
</dbReference>
<dbReference type="Proteomes" id="UP000290545">
    <property type="component" value="Unassembled WGS sequence"/>
</dbReference>
<dbReference type="Pfam" id="PF00703">
    <property type="entry name" value="Glyco_hydro_2"/>
    <property type="match status" value="1"/>
</dbReference>
<feature type="domain" description="Glycoside hydrolase family 2" evidence="9">
    <location>
        <begin position="674"/>
        <end position="774"/>
    </location>
</feature>
<feature type="chain" id="PRO_5020188946" evidence="4">
    <location>
        <begin position="24"/>
        <end position="784"/>
    </location>
</feature>
<feature type="domain" description="Glycosyl hydrolases family 2 sugar binding" evidence="7">
    <location>
        <begin position="89"/>
        <end position="179"/>
    </location>
</feature>
<accession>A0A4Q1D4J5</accession>
<dbReference type="Pfam" id="PF16355">
    <property type="entry name" value="DUF4982"/>
    <property type="match status" value="1"/>
</dbReference>
<feature type="signal peptide" evidence="4">
    <location>
        <begin position="1"/>
        <end position="23"/>
    </location>
</feature>
<evidence type="ECO:0000259" key="7">
    <source>
        <dbReference type="Pfam" id="PF02837"/>
    </source>
</evidence>
<dbReference type="SUPFAM" id="SSF51445">
    <property type="entry name" value="(Trans)glycosidases"/>
    <property type="match status" value="1"/>
</dbReference>
<dbReference type="InterPro" id="IPR017853">
    <property type="entry name" value="GH"/>
</dbReference>
<protein>
    <submittedName>
        <fullName evidence="10">DUF4982 domain-containing protein</fullName>
    </submittedName>
</protein>
<dbReference type="SUPFAM" id="SSF49303">
    <property type="entry name" value="beta-Galactosidase/glucuronidase domain"/>
    <property type="match status" value="1"/>
</dbReference>
<dbReference type="AlphaFoldDB" id="A0A4Q1D4J5"/>
<dbReference type="Pfam" id="PF02837">
    <property type="entry name" value="Glyco_hydro_2_N"/>
    <property type="match status" value="1"/>
</dbReference>
<dbReference type="PROSITE" id="PS00608">
    <property type="entry name" value="GLYCOSYL_HYDROL_F2_2"/>
    <property type="match status" value="1"/>
</dbReference>
<feature type="domain" description="Glycoside hydrolase family 2 immunoglobulin-like beta-sandwich" evidence="5">
    <location>
        <begin position="190"/>
        <end position="295"/>
    </location>
</feature>
<evidence type="ECO:0000259" key="5">
    <source>
        <dbReference type="Pfam" id="PF00703"/>
    </source>
</evidence>
<dbReference type="PANTHER" id="PTHR42732:SF1">
    <property type="entry name" value="BETA-MANNOSIDASE"/>
    <property type="match status" value="1"/>
</dbReference>
<dbReference type="OrthoDB" id="9801077at2"/>
<dbReference type="InterPro" id="IPR006103">
    <property type="entry name" value="Glyco_hydro_2_cat"/>
</dbReference>
<evidence type="ECO:0000256" key="3">
    <source>
        <dbReference type="ARBA" id="ARBA00023295"/>
    </source>
</evidence>
<dbReference type="InterPro" id="IPR036156">
    <property type="entry name" value="Beta-gal/glucu_dom_sf"/>
</dbReference>
<dbReference type="Gene3D" id="2.60.120.260">
    <property type="entry name" value="Galactose-binding domain-like"/>
    <property type="match status" value="1"/>
</dbReference>
<dbReference type="PRINTS" id="PR00132">
    <property type="entry name" value="GLHYDRLASE2"/>
</dbReference>
<keyword evidence="4" id="KW-0732">Signal</keyword>
<gene>
    <name evidence="10" type="ORF">ESB13_14945</name>
</gene>
<dbReference type="SUPFAM" id="SSF49785">
    <property type="entry name" value="Galactose-binding domain-like"/>
    <property type="match status" value="1"/>
</dbReference>
<dbReference type="EMBL" id="SDHZ01000002">
    <property type="protein sequence ID" value="RXK83392.1"/>
    <property type="molecule type" value="Genomic_DNA"/>
</dbReference>
<dbReference type="Gene3D" id="2.60.40.10">
    <property type="entry name" value="Immunoglobulins"/>
    <property type="match status" value="3"/>
</dbReference>
<reference evidence="10 11" key="1">
    <citation type="submission" date="2019-01" db="EMBL/GenBank/DDBJ databases">
        <title>Filimonas sp. strain TTM-71.</title>
        <authorList>
            <person name="Chen W.-M."/>
        </authorList>
    </citation>
    <scope>NUCLEOTIDE SEQUENCE [LARGE SCALE GENOMIC DNA]</scope>
    <source>
        <strain evidence="10 11">TTM-71</strain>
    </source>
</reference>
<dbReference type="GO" id="GO:0005975">
    <property type="term" value="P:carbohydrate metabolic process"/>
    <property type="evidence" value="ECO:0007669"/>
    <property type="project" value="InterPro"/>
</dbReference>
<dbReference type="GO" id="GO:0004553">
    <property type="term" value="F:hydrolase activity, hydrolyzing O-glycosyl compounds"/>
    <property type="evidence" value="ECO:0007669"/>
    <property type="project" value="InterPro"/>
</dbReference>
<dbReference type="InterPro" id="IPR023232">
    <property type="entry name" value="Glyco_hydro_2_AS"/>
</dbReference>
<keyword evidence="2" id="KW-0378">Hydrolase</keyword>
<dbReference type="PANTHER" id="PTHR42732">
    <property type="entry name" value="BETA-GALACTOSIDASE"/>
    <property type="match status" value="1"/>
</dbReference>
<feature type="domain" description="DUF4982" evidence="8">
    <location>
        <begin position="603"/>
        <end position="661"/>
    </location>
</feature>
<name>A0A4Q1D4J5_9BACT</name>
<dbReference type="InterPro" id="IPR051913">
    <property type="entry name" value="GH2_Domain-Containing"/>
</dbReference>
<evidence type="ECO:0000259" key="8">
    <source>
        <dbReference type="Pfam" id="PF16355"/>
    </source>
</evidence>
<evidence type="ECO:0000256" key="1">
    <source>
        <dbReference type="ARBA" id="ARBA00007401"/>
    </source>
</evidence>
<feature type="domain" description="Glycoside hydrolase family 2 catalytic" evidence="6">
    <location>
        <begin position="304"/>
        <end position="485"/>
    </location>
</feature>
<sequence length="784" mass="88928">MNRLKILLPWACFFLLFCGQAFAQDKRPLAQLMNFDWRFTTGDIPGAANSSFDDSKWQRVNLPHDGSIAGSFDSISGTRQNGFRPRHIGWYRKAFVTPANSAGKMVFVEFEGVYRDAEVWLNGKPLGKHLNGYTGFGFDITQYLKSGETNVLAVRYDNTYKRSSRWYTGEGIYRNVWLHVKDPLHVVENGIYVTTPIVNDDQAMVSIKTDIVNRYDSASLVTVKTVIFSPGGTELQTVTSVVPLKRNEAYTFDQEAVLPHPQRWDVTTPALYTVKTIVMAGSRITDTEYTRFGVRTVSFNPEQGFVLNGRKLFLNGVNIHHDLGPLGAAAFDKGFKRRLLGLQQMGVNAIRLAHNPHARSVLDMCDELGILVFDESYDKWSEEYYGPDIVFEDHWRPDLEWFIRRDRNHPSVFIWSVGNEVFVKNQHKDTSFVALFKRMKAFVNQLDPSRKVTAGLYPSRDEYEPATMAFHMDVVSDNYMTRFYKRDRPKFPQLIFLASEMTTDNGGENFFSYDHSYACGQFYWGGTDYIGESFAWPSKGWNGIIDWCDFWKPISYYIQSLYSQEPMVKIAVFDATHNDARVWNDVFMNTLKMSEGWNWQNAQKLTLYTFTTGDEVELFLNDRSVGVKQMKDFQKNKISWELNFEPGTLKAVARKNGKQIAVDEIKTAGKPHAIVLSADSLHVTADGLDLAYVAVKVVDAQGVLVPDATNEIRFEISGAGELAGVANSNRMSDELFVADRRKVHEGKCLLVVRSKTTAGKINIKASCKGLKSDALMLEAKPAVQ</sequence>
<evidence type="ECO:0000313" key="11">
    <source>
        <dbReference type="Proteomes" id="UP000290545"/>
    </source>
</evidence>
<organism evidence="10 11">
    <name type="scientific">Filimonas effusa</name>
    <dbReference type="NCBI Taxonomy" id="2508721"/>
    <lineage>
        <taxon>Bacteria</taxon>
        <taxon>Pseudomonadati</taxon>
        <taxon>Bacteroidota</taxon>
        <taxon>Chitinophagia</taxon>
        <taxon>Chitinophagales</taxon>
        <taxon>Chitinophagaceae</taxon>
        <taxon>Filimonas</taxon>
    </lineage>
</organism>
<dbReference type="InterPro" id="IPR008979">
    <property type="entry name" value="Galactose-bd-like_sf"/>
</dbReference>
<dbReference type="RefSeq" id="WP_129004445.1">
    <property type="nucleotide sequence ID" value="NZ_SDHZ01000002.1"/>
</dbReference>
<dbReference type="Gene3D" id="3.20.20.80">
    <property type="entry name" value="Glycosidases"/>
    <property type="match status" value="1"/>
</dbReference>